<gene>
    <name evidence="2" type="ORF">RBB81_13075</name>
</gene>
<dbReference type="GO" id="GO:0003993">
    <property type="term" value="F:acid phosphatase activity"/>
    <property type="evidence" value="ECO:0007669"/>
    <property type="project" value="InterPro"/>
</dbReference>
<dbReference type="InterPro" id="IPR015914">
    <property type="entry name" value="PAPs_N"/>
</dbReference>
<dbReference type="GO" id="GO:0046872">
    <property type="term" value="F:metal ion binding"/>
    <property type="evidence" value="ECO:0007669"/>
    <property type="project" value="InterPro"/>
</dbReference>
<dbReference type="KEGG" id="tgi:RBB81_13075"/>
<dbReference type="SUPFAM" id="SSF49363">
    <property type="entry name" value="Purple acid phosphatase, N-terminal domain"/>
    <property type="match status" value="1"/>
</dbReference>
<evidence type="ECO:0000313" key="2">
    <source>
        <dbReference type="EMBL" id="XCB20531.1"/>
    </source>
</evidence>
<name>A0AAU7YW06_9BACT</name>
<dbReference type="RefSeq" id="WP_353070951.1">
    <property type="nucleotide sequence ID" value="NZ_CP132938.1"/>
</dbReference>
<feature type="domain" description="Purple acid phosphatase N-terminal" evidence="1">
    <location>
        <begin position="63"/>
        <end position="147"/>
    </location>
</feature>
<reference evidence="2" key="2">
    <citation type="journal article" date="2024" name="Environ. Microbiol.">
        <title>Genome analysis and description of Tunturibacter gen. nov. expands the diversity of Terriglobia in tundra soils.</title>
        <authorList>
            <person name="Messyasz A."/>
            <person name="Mannisto M.K."/>
            <person name="Kerkhof L.J."/>
            <person name="Haggblom M.M."/>
        </authorList>
    </citation>
    <scope>NUCLEOTIDE SEQUENCE</scope>
    <source>
        <strain evidence="2">M8UP39</strain>
    </source>
</reference>
<sequence length="148" mass="15866">MTGLHIRKFLLSPTILCVAVLFSLTICAPQLSQAQLVPPAPAAASVHITEGPAIESDKDGLAIIRWTSNNPGGSAEHFGVVHYGTDAAQLNQTAKNHIQLNQSHPETVFRVRVDGLKPRTTYYYTVGSMGGTGKVDPVNSAVYHFTTP</sequence>
<dbReference type="EMBL" id="CP132938">
    <property type="protein sequence ID" value="XCB20531.1"/>
    <property type="molecule type" value="Genomic_DNA"/>
</dbReference>
<proteinExistence type="predicted"/>
<reference evidence="2" key="1">
    <citation type="submission" date="2023-08" db="EMBL/GenBank/DDBJ databases">
        <authorList>
            <person name="Messyasz A."/>
            <person name="Mannisto M.K."/>
            <person name="Kerkhof L.J."/>
            <person name="Haggblom M."/>
        </authorList>
    </citation>
    <scope>NUCLEOTIDE SEQUENCE</scope>
    <source>
        <strain evidence="2">M8UP39</strain>
    </source>
</reference>
<organism evidence="2">
    <name type="scientific">Tunturiibacter gelidiferens</name>
    <dbReference type="NCBI Taxonomy" id="3069689"/>
    <lineage>
        <taxon>Bacteria</taxon>
        <taxon>Pseudomonadati</taxon>
        <taxon>Acidobacteriota</taxon>
        <taxon>Terriglobia</taxon>
        <taxon>Terriglobales</taxon>
        <taxon>Acidobacteriaceae</taxon>
        <taxon>Tunturiibacter</taxon>
    </lineage>
</organism>
<evidence type="ECO:0000259" key="1">
    <source>
        <dbReference type="Pfam" id="PF16656"/>
    </source>
</evidence>
<dbReference type="InterPro" id="IPR008963">
    <property type="entry name" value="Purple_acid_Pase-like_N"/>
</dbReference>
<dbReference type="Pfam" id="PF16656">
    <property type="entry name" value="Pur_ac_phosph_N"/>
    <property type="match status" value="1"/>
</dbReference>
<dbReference type="AlphaFoldDB" id="A0AAU7YW06"/>
<protein>
    <submittedName>
        <fullName evidence="2">Fibronectin type III domain-containing protein</fullName>
    </submittedName>
</protein>
<accession>A0AAU7YW06</accession>
<dbReference type="Gene3D" id="2.60.40.380">
    <property type="entry name" value="Purple acid phosphatase-like, N-terminal"/>
    <property type="match status" value="1"/>
</dbReference>